<sequence>MRADRLLALLMVLRHRDRVTARELAADLEVSERTVLRDIEALGAAGVPVYSERGRAGGFSLLPGWSTDLSGLSGDEARALLIAGSSAVAGLGIGAAFSSGLAKVLSSLPQEGRRAAAEGAARILVLDVGWFGNSQQTPGLGALQQAVTGGRRLTFTYSSGTLAERRDHGPRPATTRTVDPAGLVSAAGVWYLLALHRGERRIYRVDRIEEIKPTGEPLRTTVDPAELTTWWAESRARFIERIAEYQVELEVRDPQDGRLVAGLRSAVRVLEQLPAAADDGSLRFRATFAAIEHAIATLWPLADRVVVLAPDSVRAAFRGRAAAVLAAQH</sequence>
<protein>
    <submittedName>
        <fullName evidence="4">WYL domain-containing protein</fullName>
    </submittedName>
</protein>
<dbReference type="PANTHER" id="PTHR34580">
    <property type="match status" value="1"/>
</dbReference>
<name>A0AAU8DKH1_9ACTN</name>
<evidence type="ECO:0000259" key="3">
    <source>
        <dbReference type="PROSITE" id="PS51000"/>
    </source>
</evidence>
<dbReference type="PROSITE" id="PS51000">
    <property type="entry name" value="HTH_DEOR_2"/>
    <property type="match status" value="1"/>
</dbReference>
<dbReference type="InterPro" id="IPR028349">
    <property type="entry name" value="PafC-like"/>
</dbReference>
<dbReference type="SUPFAM" id="SSF46785">
    <property type="entry name" value="Winged helix' DNA-binding domain"/>
    <property type="match status" value="1"/>
</dbReference>
<dbReference type="Gene3D" id="1.10.10.10">
    <property type="entry name" value="Winged helix-like DNA-binding domain superfamily/Winged helix DNA-binding domain"/>
    <property type="match status" value="1"/>
</dbReference>
<dbReference type="Pfam" id="PF08279">
    <property type="entry name" value="HTH_11"/>
    <property type="match status" value="1"/>
</dbReference>
<feature type="domain" description="HTH deoR-type" evidence="3">
    <location>
        <begin position="2"/>
        <end position="57"/>
    </location>
</feature>
<accession>A0AAU8DKH1</accession>
<dbReference type="RefSeq" id="WP_353648360.1">
    <property type="nucleotide sequence ID" value="NZ_CP159218.1"/>
</dbReference>
<reference evidence="4" key="1">
    <citation type="submission" date="2024-05" db="EMBL/GenBank/DDBJ databases">
        <authorList>
            <person name="Cai S.Y."/>
            <person name="Jin L.M."/>
            <person name="Li H.R."/>
        </authorList>
    </citation>
    <scope>NUCLEOTIDE SEQUENCE</scope>
    <source>
        <strain evidence="4">A5-74</strain>
    </source>
</reference>
<keyword evidence="2" id="KW-0804">Transcription</keyword>
<organism evidence="4">
    <name type="scientific">Nakamurella sp. A5-74</name>
    <dbReference type="NCBI Taxonomy" id="3158264"/>
    <lineage>
        <taxon>Bacteria</taxon>
        <taxon>Bacillati</taxon>
        <taxon>Actinomycetota</taxon>
        <taxon>Actinomycetes</taxon>
        <taxon>Nakamurellales</taxon>
        <taxon>Nakamurellaceae</taxon>
        <taxon>Nakamurella</taxon>
    </lineage>
</organism>
<keyword evidence="1" id="KW-0805">Transcription regulation</keyword>
<dbReference type="InterPro" id="IPR036388">
    <property type="entry name" value="WH-like_DNA-bd_sf"/>
</dbReference>
<dbReference type="InterPro" id="IPR001034">
    <property type="entry name" value="DeoR_HTH"/>
</dbReference>
<dbReference type="PIRSF" id="PIRSF016838">
    <property type="entry name" value="PafC"/>
    <property type="match status" value="1"/>
</dbReference>
<dbReference type="InterPro" id="IPR013196">
    <property type="entry name" value="HTH_11"/>
</dbReference>
<gene>
    <name evidence="4" type="ORF">ABLG96_16160</name>
</gene>
<dbReference type="Pfam" id="PF13280">
    <property type="entry name" value="WYL"/>
    <property type="match status" value="1"/>
</dbReference>
<dbReference type="InterPro" id="IPR051534">
    <property type="entry name" value="CBASS_pafABC_assoc_protein"/>
</dbReference>
<dbReference type="AlphaFoldDB" id="A0AAU8DKH1"/>
<dbReference type="EMBL" id="CP159218">
    <property type="protein sequence ID" value="XCG62745.1"/>
    <property type="molecule type" value="Genomic_DNA"/>
</dbReference>
<evidence type="ECO:0000256" key="2">
    <source>
        <dbReference type="ARBA" id="ARBA00023163"/>
    </source>
</evidence>
<dbReference type="GO" id="GO:0003700">
    <property type="term" value="F:DNA-binding transcription factor activity"/>
    <property type="evidence" value="ECO:0007669"/>
    <property type="project" value="InterPro"/>
</dbReference>
<dbReference type="InterPro" id="IPR057727">
    <property type="entry name" value="WCX_dom"/>
</dbReference>
<proteinExistence type="predicted"/>
<evidence type="ECO:0000256" key="1">
    <source>
        <dbReference type="ARBA" id="ARBA00023015"/>
    </source>
</evidence>
<evidence type="ECO:0000313" key="4">
    <source>
        <dbReference type="EMBL" id="XCG62745.1"/>
    </source>
</evidence>
<dbReference type="InterPro" id="IPR026881">
    <property type="entry name" value="WYL_dom"/>
</dbReference>
<dbReference type="Pfam" id="PF25583">
    <property type="entry name" value="WCX"/>
    <property type="match status" value="1"/>
</dbReference>
<dbReference type="InterPro" id="IPR036390">
    <property type="entry name" value="WH_DNA-bd_sf"/>
</dbReference>
<dbReference type="PANTHER" id="PTHR34580:SF1">
    <property type="entry name" value="PROTEIN PAFC"/>
    <property type="match status" value="1"/>
</dbReference>
<dbReference type="PROSITE" id="PS52050">
    <property type="entry name" value="WYL"/>
    <property type="match status" value="1"/>
</dbReference>